<proteinExistence type="predicted"/>
<evidence type="ECO:0000313" key="3">
    <source>
        <dbReference type="Proteomes" id="UP000215355"/>
    </source>
</evidence>
<protein>
    <submittedName>
        <fullName evidence="2">Uncharacterized protein</fullName>
    </submittedName>
</protein>
<gene>
    <name evidence="2" type="ORF">SAMEA4412673_00357</name>
</gene>
<dbReference type="EMBL" id="LT906468">
    <property type="protein sequence ID" value="SNV38614.1"/>
    <property type="molecule type" value="Genomic_DNA"/>
</dbReference>
<accession>A0AAJ4X8L8</accession>
<dbReference type="RefSeq" id="WP_157739356.1">
    <property type="nucleotide sequence ID" value="NZ_FNGK01000011.1"/>
</dbReference>
<dbReference type="AlphaFoldDB" id="A0AAJ4X8L8"/>
<evidence type="ECO:0000256" key="1">
    <source>
        <dbReference type="SAM" id="MobiDB-lite"/>
    </source>
</evidence>
<feature type="region of interest" description="Disordered" evidence="1">
    <location>
        <begin position="28"/>
        <end position="48"/>
    </location>
</feature>
<dbReference type="Proteomes" id="UP000215355">
    <property type="component" value="Chromosome 1"/>
</dbReference>
<evidence type="ECO:0000313" key="2">
    <source>
        <dbReference type="EMBL" id="SNV38614.1"/>
    </source>
</evidence>
<reference evidence="2 3" key="1">
    <citation type="submission" date="2017-06" db="EMBL/GenBank/DDBJ databases">
        <authorList>
            <consortium name="Pathogen Informatics"/>
        </authorList>
    </citation>
    <scope>NUCLEOTIDE SEQUENCE [LARGE SCALE GENOMIC DNA]</scope>
    <source>
        <strain evidence="2 3">NCTC12149</strain>
    </source>
</reference>
<organism evidence="2 3">
    <name type="scientific">Sphingobacterium mizutaii</name>
    <dbReference type="NCBI Taxonomy" id="1010"/>
    <lineage>
        <taxon>Bacteria</taxon>
        <taxon>Pseudomonadati</taxon>
        <taxon>Bacteroidota</taxon>
        <taxon>Sphingobacteriia</taxon>
        <taxon>Sphingobacteriales</taxon>
        <taxon>Sphingobacteriaceae</taxon>
        <taxon>Sphingobacterium</taxon>
    </lineage>
</organism>
<name>A0AAJ4X8L8_9SPHI</name>
<sequence length="48" mass="5481">MRESLLLLDTKLTKPTKELRDTNSSVTFEAQKYQTDEGAHGYHGLNQD</sequence>
<dbReference type="KEGG" id="smiz:4412673_00357"/>